<dbReference type="Proteomes" id="UP001155901">
    <property type="component" value="Unassembled WGS sequence"/>
</dbReference>
<organism evidence="1 3">
    <name type="scientific">Duganella violaceipulchra</name>
    <dbReference type="NCBI Taxonomy" id="2849652"/>
    <lineage>
        <taxon>Bacteria</taxon>
        <taxon>Pseudomonadati</taxon>
        <taxon>Pseudomonadota</taxon>
        <taxon>Betaproteobacteria</taxon>
        <taxon>Burkholderiales</taxon>
        <taxon>Oxalobacteraceae</taxon>
        <taxon>Telluria group</taxon>
        <taxon>Duganella</taxon>
    </lineage>
</organism>
<evidence type="ECO:0000313" key="2">
    <source>
        <dbReference type="EMBL" id="MCP2007433.1"/>
    </source>
</evidence>
<reference evidence="1" key="1">
    <citation type="submission" date="2021-07" db="EMBL/GenBank/DDBJ databases">
        <title>Characterization of violacein-producing bacteria and related species.</title>
        <authorList>
            <person name="Wilson H.S."/>
            <person name="De Leon M.E."/>
        </authorList>
    </citation>
    <scope>NUCLEOTIDE SEQUENCE</scope>
    <source>
        <strain evidence="1">HSC-15S17</strain>
    </source>
</reference>
<dbReference type="RefSeq" id="WP_217944568.1">
    <property type="nucleotide sequence ID" value="NZ_JAHTGR010000013.1"/>
</dbReference>
<keyword evidence="4" id="KW-1185">Reference proteome</keyword>
<sequence length="118" mass="12621">MSVVDQRLNDWATLLNRSANHCCWAMLALSVPGVVAVPDNTAVPQPTWIGPEQIVPVETVVGKLRDGEQVGTLFHVAGETVLGPNVVIGTNARGNEVIAVASWPHQGTRSLFALPEFN</sequence>
<evidence type="ECO:0000313" key="3">
    <source>
        <dbReference type="Proteomes" id="UP001155901"/>
    </source>
</evidence>
<evidence type="ECO:0000313" key="4">
    <source>
        <dbReference type="Proteomes" id="UP001162889"/>
    </source>
</evidence>
<dbReference type="Proteomes" id="UP001162889">
    <property type="component" value="Unassembled WGS sequence"/>
</dbReference>
<evidence type="ECO:0000313" key="1">
    <source>
        <dbReference type="EMBL" id="MBV6323744.1"/>
    </source>
</evidence>
<reference evidence="2" key="2">
    <citation type="submission" date="2022-03" db="EMBL/GenBank/DDBJ databases">
        <title>Genome Encyclopedia of Bacteria and Archaea VI: Functional Genomics of Type Strains.</title>
        <authorList>
            <person name="Whitman W."/>
        </authorList>
    </citation>
    <scope>NUCLEOTIDE SEQUENCE</scope>
    <source>
        <strain evidence="2">HSC-15S17</strain>
    </source>
</reference>
<dbReference type="EMBL" id="JALJZU010000002">
    <property type="protein sequence ID" value="MCP2007433.1"/>
    <property type="molecule type" value="Genomic_DNA"/>
</dbReference>
<name>A0AA41HAL2_9BURK</name>
<comment type="caution">
    <text evidence="1">The sequence shown here is derived from an EMBL/GenBank/DDBJ whole genome shotgun (WGS) entry which is preliminary data.</text>
</comment>
<protein>
    <submittedName>
        <fullName evidence="1">Uncharacterized protein</fullName>
    </submittedName>
</protein>
<dbReference type="AlphaFoldDB" id="A0AA41HAL2"/>
<gene>
    <name evidence="1" type="ORF">KVP70_22675</name>
    <name evidence="2" type="ORF">L1274_001126</name>
</gene>
<proteinExistence type="predicted"/>
<accession>A0AA41HAL2</accession>
<dbReference type="EMBL" id="JAHTGR010000013">
    <property type="protein sequence ID" value="MBV6323744.1"/>
    <property type="molecule type" value="Genomic_DNA"/>
</dbReference>